<dbReference type="Proteomes" id="UP001285908">
    <property type="component" value="Unassembled WGS sequence"/>
</dbReference>
<feature type="region of interest" description="Disordered" evidence="1">
    <location>
        <begin position="211"/>
        <end position="241"/>
    </location>
</feature>
<dbReference type="AlphaFoldDB" id="A0AAJ0I4W3"/>
<protein>
    <submittedName>
        <fullName evidence="2">Uncharacterized protein</fullName>
    </submittedName>
</protein>
<evidence type="ECO:0000256" key="1">
    <source>
        <dbReference type="SAM" id="MobiDB-lite"/>
    </source>
</evidence>
<gene>
    <name evidence="2" type="ORF">B0T23DRAFT_155694</name>
</gene>
<dbReference type="PANTHER" id="PTHR35910:SF1">
    <property type="entry name" value="2EXR DOMAIN-CONTAINING PROTEIN"/>
    <property type="match status" value="1"/>
</dbReference>
<organism evidence="2 3">
    <name type="scientific">Neurospora hispaniola</name>
    <dbReference type="NCBI Taxonomy" id="588809"/>
    <lineage>
        <taxon>Eukaryota</taxon>
        <taxon>Fungi</taxon>
        <taxon>Dikarya</taxon>
        <taxon>Ascomycota</taxon>
        <taxon>Pezizomycotina</taxon>
        <taxon>Sordariomycetes</taxon>
        <taxon>Sordariomycetidae</taxon>
        <taxon>Sordariales</taxon>
        <taxon>Sordariaceae</taxon>
        <taxon>Neurospora</taxon>
    </lineage>
</organism>
<accession>A0AAJ0I4W3</accession>
<feature type="compositionally biased region" description="Low complexity" evidence="1">
    <location>
        <begin position="211"/>
        <end position="232"/>
    </location>
</feature>
<evidence type="ECO:0000313" key="3">
    <source>
        <dbReference type="Proteomes" id="UP001285908"/>
    </source>
</evidence>
<sequence length="507" mass="57401">MTTLTEFHLFPFLPWEMRNRIWELAVRPLDRPSAHVFDVDCVLLDEERLEEGGSYSQWRDKRYQFDTKQKEKDKQERRLALKEGDIWVSPIRQDCFSINWVSIDRGYISDTYQYHLLSARVPAATLPAPGVAGSNPSVYMVDGGLWTACKQSREVMKKAFDSDKWDKLRMNHKQFEWRSVRGSDSTFGEGLPYAGLSREGISKMASTFYTSSSLPSSSTSSSGSTTITGTTTNPKEDNSNVASPTTILGKRYFTVLPHQDLFIFRLSTGVMTSSWDELFWDTLAEKLPLCAQHNGFLGLTNFAIEFNPAWGQSDAYQSLDKCPQVTNMTKATEALGVLHDRNYYGKTGIERHDCVLWFIDYRLVPKPKAGTASTIITTPIISDTWGTASCSSQMVFHDGNGGRYVPVEEWTMDFLDSIEQTYASAEEYFYPEGSLKPIKYEDGGEYTDSCRDFICKALYPYWFDAHEEYMDRGSGTPPEQAMPWAAQWGILAYLPPGTEEGTGIHTS</sequence>
<dbReference type="EMBL" id="JAULSX010000005">
    <property type="protein sequence ID" value="KAK3490150.1"/>
    <property type="molecule type" value="Genomic_DNA"/>
</dbReference>
<evidence type="ECO:0000313" key="2">
    <source>
        <dbReference type="EMBL" id="KAK3490150.1"/>
    </source>
</evidence>
<keyword evidence="3" id="KW-1185">Reference proteome</keyword>
<reference evidence="2 3" key="1">
    <citation type="journal article" date="2023" name="Mol. Phylogenet. Evol.">
        <title>Genome-scale phylogeny and comparative genomics of the fungal order Sordariales.</title>
        <authorList>
            <person name="Hensen N."/>
            <person name="Bonometti L."/>
            <person name="Westerberg I."/>
            <person name="Brannstrom I.O."/>
            <person name="Guillou S."/>
            <person name="Cros-Aarteil S."/>
            <person name="Calhoun S."/>
            <person name="Haridas S."/>
            <person name="Kuo A."/>
            <person name="Mondo S."/>
            <person name="Pangilinan J."/>
            <person name="Riley R."/>
            <person name="LaButti K."/>
            <person name="Andreopoulos B."/>
            <person name="Lipzen A."/>
            <person name="Chen C."/>
            <person name="Yan M."/>
            <person name="Daum C."/>
            <person name="Ng V."/>
            <person name="Clum A."/>
            <person name="Steindorff A."/>
            <person name="Ohm R.A."/>
            <person name="Martin F."/>
            <person name="Silar P."/>
            <person name="Natvig D.O."/>
            <person name="Lalanne C."/>
            <person name="Gautier V."/>
            <person name="Ament-Velasquez S.L."/>
            <person name="Kruys A."/>
            <person name="Hutchinson M.I."/>
            <person name="Powell A.J."/>
            <person name="Barry K."/>
            <person name="Miller A.N."/>
            <person name="Grigoriev I.V."/>
            <person name="Debuchy R."/>
            <person name="Gladieux P."/>
            <person name="Hiltunen Thoren M."/>
            <person name="Johannesson H."/>
        </authorList>
    </citation>
    <scope>NUCLEOTIDE SEQUENCE [LARGE SCALE GENOMIC DNA]</scope>
    <source>
        <strain evidence="2 3">FGSC 10403</strain>
    </source>
</reference>
<dbReference type="GeneID" id="87870251"/>
<name>A0AAJ0I4W3_9PEZI</name>
<dbReference type="RefSeq" id="XP_062691333.1">
    <property type="nucleotide sequence ID" value="XM_062832629.1"/>
</dbReference>
<dbReference type="PANTHER" id="PTHR35910">
    <property type="entry name" value="2EXR DOMAIN-CONTAINING PROTEIN"/>
    <property type="match status" value="1"/>
</dbReference>
<proteinExistence type="predicted"/>
<comment type="caution">
    <text evidence="2">The sequence shown here is derived from an EMBL/GenBank/DDBJ whole genome shotgun (WGS) entry which is preliminary data.</text>
</comment>